<dbReference type="NCBIfam" id="TIGR02603">
    <property type="entry name" value="CxxCH_TIGR02603"/>
    <property type="match status" value="1"/>
</dbReference>
<dbReference type="EMBL" id="CP001848">
    <property type="protein sequence ID" value="ADB16644.1"/>
    <property type="molecule type" value="Genomic_DNA"/>
</dbReference>
<gene>
    <name evidence="7" type="ordered locus">Psta_1970</name>
</gene>
<evidence type="ECO:0000256" key="2">
    <source>
        <dbReference type="ARBA" id="ARBA00022723"/>
    </source>
</evidence>
<dbReference type="InterPro" id="IPR011041">
    <property type="entry name" value="Quinoprot_gluc/sorb_DH_b-prop"/>
</dbReference>
<dbReference type="STRING" id="530564.Psta_1970"/>
<dbReference type="InterPro" id="IPR011042">
    <property type="entry name" value="6-blade_b-propeller_TolB-like"/>
</dbReference>
<reference evidence="7 8" key="1">
    <citation type="journal article" date="2009" name="Stand. Genomic Sci.">
        <title>Complete genome sequence of Pirellula staleyi type strain (ATCC 27377).</title>
        <authorList>
            <person name="Clum A."/>
            <person name="Tindall B.J."/>
            <person name="Sikorski J."/>
            <person name="Ivanova N."/>
            <person name="Mavrommatis K."/>
            <person name="Lucas S."/>
            <person name="Glavina del Rio T."/>
            <person name="Nolan M."/>
            <person name="Chen F."/>
            <person name="Tice H."/>
            <person name="Pitluck S."/>
            <person name="Cheng J.F."/>
            <person name="Chertkov O."/>
            <person name="Brettin T."/>
            <person name="Han C."/>
            <person name="Detter J.C."/>
            <person name="Kuske C."/>
            <person name="Bruce D."/>
            <person name="Goodwin L."/>
            <person name="Ovchinikova G."/>
            <person name="Pati A."/>
            <person name="Mikhailova N."/>
            <person name="Chen A."/>
            <person name="Palaniappan K."/>
            <person name="Land M."/>
            <person name="Hauser L."/>
            <person name="Chang Y.J."/>
            <person name="Jeffries C.D."/>
            <person name="Chain P."/>
            <person name="Rohde M."/>
            <person name="Goker M."/>
            <person name="Bristow J."/>
            <person name="Eisen J.A."/>
            <person name="Markowitz V."/>
            <person name="Hugenholtz P."/>
            <person name="Kyrpides N.C."/>
            <person name="Klenk H.P."/>
            <person name="Lapidus A."/>
        </authorList>
    </citation>
    <scope>NUCLEOTIDE SEQUENCE [LARGE SCALE GENOMIC DNA]</scope>
    <source>
        <strain evidence="8">ATCC 27377 / DSM 6068 / ICPB 4128</strain>
    </source>
</reference>
<evidence type="ECO:0000256" key="4">
    <source>
        <dbReference type="PROSITE-ProRule" id="PRU00433"/>
    </source>
</evidence>
<dbReference type="InterPro" id="IPR013428">
    <property type="entry name" value="Membrane-bound_put_N"/>
</dbReference>
<dbReference type="SUPFAM" id="SSF48371">
    <property type="entry name" value="ARM repeat"/>
    <property type="match status" value="1"/>
</dbReference>
<organism evidence="7 8">
    <name type="scientific">Pirellula staleyi (strain ATCC 27377 / DSM 6068 / ICPB 4128)</name>
    <name type="common">Pirella staleyi</name>
    <dbReference type="NCBI Taxonomy" id="530564"/>
    <lineage>
        <taxon>Bacteria</taxon>
        <taxon>Pseudomonadati</taxon>
        <taxon>Planctomycetota</taxon>
        <taxon>Planctomycetia</taxon>
        <taxon>Pirellulales</taxon>
        <taxon>Pirellulaceae</taxon>
        <taxon>Pirellula</taxon>
    </lineage>
</organism>
<keyword evidence="1 4" id="KW-0349">Heme</keyword>
<dbReference type="InterPro" id="IPR013427">
    <property type="entry name" value="Haem-bd_dom_put"/>
</dbReference>
<dbReference type="PROSITE" id="PS51007">
    <property type="entry name" value="CYTC"/>
    <property type="match status" value="1"/>
</dbReference>
<feature type="chain" id="PRO_5003034482" evidence="5">
    <location>
        <begin position="23"/>
        <end position="873"/>
    </location>
</feature>
<dbReference type="InterPro" id="IPR016024">
    <property type="entry name" value="ARM-type_fold"/>
</dbReference>
<dbReference type="HOGENOM" id="CLU_004500_0_0_0"/>
<feature type="signal peptide" evidence="5">
    <location>
        <begin position="1"/>
        <end position="22"/>
    </location>
</feature>
<evidence type="ECO:0000313" key="8">
    <source>
        <dbReference type="Proteomes" id="UP000001887"/>
    </source>
</evidence>
<dbReference type="eggNOG" id="COG2133">
    <property type="taxonomic scope" value="Bacteria"/>
</dbReference>
<dbReference type="PANTHER" id="PTHR33546">
    <property type="entry name" value="LARGE, MULTIFUNCTIONAL SECRETED PROTEIN-RELATED"/>
    <property type="match status" value="1"/>
</dbReference>
<dbReference type="GO" id="GO:0046872">
    <property type="term" value="F:metal ion binding"/>
    <property type="evidence" value="ECO:0007669"/>
    <property type="project" value="UniProtKB-KW"/>
</dbReference>
<dbReference type="InterPro" id="IPR036909">
    <property type="entry name" value="Cyt_c-like_dom_sf"/>
</dbReference>
<accession>D2R0P6</accession>
<dbReference type="AlphaFoldDB" id="D2R0P6"/>
<proteinExistence type="predicted"/>
<dbReference type="SUPFAM" id="SSF50952">
    <property type="entry name" value="Soluble quinoprotein glucose dehydrogenase"/>
    <property type="match status" value="1"/>
</dbReference>
<dbReference type="PANTHER" id="PTHR33546:SF1">
    <property type="entry name" value="LARGE, MULTIFUNCTIONAL SECRETED PROTEIN"/>
    <property type="match status" value="1"/>
</dbReference>
<dbReference type="SUPFAM" id="SSF46626">
    <property type="entry name" value="Cytochrome c"/>
    <property type="match status" value="1"/>
</dbReference>
<dbReference type="NCBIfam" id="TIGR02604">
    <property type="entry name" value="Piru_Ver_Nterm"/>
    <property type="match status" value="1"/>
</dbReference>
<dbReference type="KEGG" id="psl:Psta_1970"/>
<dbReference type="Gene3D" id="2.120.10.30">
    <property type="entry name" value="TolB, C-terminal domain"/>
    <property type="match status" value="1"/>
</dbReference>
<dbReference type="GO" id="GO:0020037">
    <property type="term" value="F:heme binding"/>
    <property type="evidence" value="ECO:0007669"/>
    <property type="project" value="InterPro"/>
</dbReference>
<evidence type="ECO:0000313" key="7">
    <source>
        <dbReference type="EMBL" id="ADB16644.1"/>
    </source>
</evidence>
<name>D2R0P6_PIRSD</name>
<dbReference type="eggNOG" id="COG1413">
    <property type="taxonomic scope" value="Bacteria"/>
</dbReference>
<dbReference type="InterPro" id="IPR009056">
    <property type="entry name" value="Cyt_c-like_dom"/>
</dbReference>
<evidence type="ECO:0000259" key="6">
    <source>
        <dbReference type="PROSITE" id="PS51007"/>
    </source>
</evidence>
<evidence type="ECO:0000256" key="5">
    <source>
        <dbReference type="SAM" id="SignalP"/>
    </source>
</evidence>
<dbReference type="eggNOG" id="COG2010">
    <property type="taxonomic scope" value="Bacteria"/>
</dbReference>
<dbReference type="GO" id="GO:0009055">
    <property type="term" value="F:electron transfer activity"/>
    <property type="evidence" value="ECO:0007669"/>
    <property type="project" value="InterPro"/>
</dbReference>
<evidence type="ECO:0000256" key="1">
    <source>
        <dbReference type="ARBA" id="ARBA00022617"/>
    </source>
</evidence>
<dbReference type="Proteomes" id="UP000001887">
    <property type="component" value="Chromosome"/>
</dbReference>
<feature type="domain" description="Cytochrome c" evidence="6">
    <location>
        <begin position="720"/>
        <end position="863"/>
    </location>
</feature>
<protein>
    <submittedName>
        <fullName evidence="7">Membrane-bound dehydrogenase domain protein</fullName>
    </submittedName>
</protein>
<keyword evidence="3 4" id="KW-0408">Iron</keyword>
<dbReference type="Pfam" id="PF23500">
    <property type="entry name" value="DUF7133"/>
    <property type="match status" value="1"/>
</dbReference>
<dbReference type="Gene3D" id="1.10.760.10">
    <property type="entry name" value="Cytochrome c-like domain"/>
    <property type="match status" value="1"/>
</dbReference>
<keyword evidence="2 4" id="KW-0479">Metal-binding</keyword>
<keyword evidence="5" id="KW-0732">Signal</keyword>
<keyword evidence="8" id="KW-1185">Reference proteome</keyword>
<sequence precursor="true">MLRRVCWLGLFALVAAWSQISAAEPQAPAVSIPKVLRPGWKLQLIAAEPDIVTPTALAILPTGEVLVVESHTHFPPKDYAGPKADRIWLFADFDAATGKPATRQLFFEGSVHTMGLAVEPSGAVLVATRNEIFRLSDQNHDRAADETLEKRQTLVRLETAGNYPHNGLSGFAVDGNGTIFFGFGENLGATYTLHGTDGSKLTGGGEGGNVYSCDRAGGKLTLVATGFWNPFHLCLNAQGQLFTVDNDPDSRPPCRLLHVIEGGDYGFRFRHGRKGVSPLTAWNGELPGTLPMIAGTGEAPCAVLSPVSDAWQPAQQTLLVTSWGDHRIEAYDLMPRGASYGSTMKPMVVGDDQFRPVGMAEAADGSIFISDWVDRSYQLHGKGRIWRLVPDKLAPVKPRVQAPPVALLGIPQFGNISVEELLSSSDPFMATQATTIMAKEIAAGRSELVSALKKQSSAARQGEVENLVTRAPAWVKLLGSCGDELLATQALTAGISSKNPRAQVSAGLALAARRDQAQMPMATELLERAQDRATFEVALALLAILQGDPAADPKKEASVQPLVARVALDPATSSLVRKLAFRSLEPTNAETTLAKLEPWVASQELDVALEAVAAIRDRRDNDAHTYLQKLATDVSQHGSLRAAAAMGLHADVAEDRSLLVALATDDEPQVAAIARRVLRGNITPEELAKTGLVASDFARPADHPQEDLASAWTEFASLTGDPRRGELLFVHQQVTQCAKCHQYRGRGGKLGPDLTAWGLTGDAAQNRRRLVESIIEPSREIAPQFSPWLMQLEDGRVISGILVAEEVDGTQQYADTAGKIHRLHPRDIFDKKPSPISIMPKGLARELTRQELADLIAFLSQSAESASHEKGRE</sequence>
<evidence type="ECO:0000256" key="3">
    <source>
        <dbReference type="ARBA" id="ARBA00023004"/>
    </source>
</evidence>
<dbReference type="InterPro" id="IPR055557">
    <property type="entry name" value="DUF7133"/>
</dbReference>